<name>A0A895YJX0_9ACTN</name>
<protein>
    <submittedName>
        <fullName evidence="2">Antibiotic biosynthesis monooxygenase</fullName>
    </submittedName>
</protein>
<reference evidence="2" key="1">
    <citation type="submission" date="2021-02" db="EMBL/GenBank/DDBJ databases">
        <title>Natrosporangium hydrolyticum gen. nov., sp. nov, a haloalkaliphilic actinobacterium from a soda solonchak soil.</title>
        <authorList>
            <person name="Sorokin D.Y."/>
            <person name="Khijniak T.V."/>
            <person name="Zakharycheva A.P."/>
            <person name="Boueva O.V."/>
            <person name="Ariskina E.V."/>
            <person name="Hahnke R.L."/>
            <person name="Bunk B."/>
            <person name="Sproer C."/>
            <person name="Schumann P."/>
            <person name="Evtushenko L.I."/>
            <person name="Kublanov I.V."/>
        </authorList>
    </citation>
    <scope>NUCLEOTIDE SEQUENCE</scope>
    <source>
        <strain evidence="2">DSM 106523</strain>
    </source>
</reference>
<dbReference type="AlphaFoldDB" id="A0A895YJX0"/>
<dbReference type="InterPro" id="IPR011008">
    <property type="entry name" value="Dimeric_a/b-barrel"/>
</dbReference>
<accession>A0A895YJX0</accession>
<evidence type="ECO:0000313" key="3">
    <source>
        <dbReference type="Proteomes" id="UP000662857"/>
    </source>
</evidence>
<dbReference type="GO" id="GO:0004497">
    <property type="term" value="F:monooxygenase activity"/>
    <property type="evidence" value="ECO:0007669"/>
    <property type="project" value="UniProtKB-KW"/>
</dbReference>
<evidence type="ECO:0000313" key="2">
    <source>
        <dbReference type="EMBL" id="QSB16332.1"/>
    </source>
</evidence>
<sequence>MTLEQVQPERVDAATGRLRVVFLLTVAEGAEDRFVAAYEAIRHRVAAVDGHLADQLCQSTTDPSQWMITSEWESPEHFLAWERTAGHRELAGPLVACTTDRRSLRFLVRHQTSGAAQRGWR</sequence>
<dbReference type="PROSITE" id="PS51725">
    <property type="entry name" value="ABM"/>
    <property type="match status" value="1"/>
</dbReference>
<keyword evidence="3" id="KW-1185">Reference proteome</keyword>
<dbReference type="Pfam" id="PF03992">
    <property type="entry name" value="ABM"/>
    <property type="match status" value="1"/>
</dbReference>
<dbReference type="SUPFAM" id="SSF54909">
    <property type="entry name" value="Dimeric alpha+beta barrel"/>
    <property type="match status" value="1"/>
</dbReference>
<dbReference type="KEGG" id="nhy:JQS43_08600"/>
<evidence type="ECO:0000259" key="1">
    <source>
        <dbReference type="PROSITE" id="PS51725"/>
    </source>
</evidence>
<dbReference type="InterPro" id="IPR007138">
    <property type="entry name" value="ABM_dom"/>
</dbReference>
<dbReference type="Gene3D" id="3.30.70.100">
    <property type="match status" value="1"/>
</dbReference>
<feature type="domain" description="ABM" evidence="1">
    <location>
        <begin position="18"/>
        <end position="106"/>
    </location>
</feature>
<keyword evidence="2" id="KW-0503">Monooxygenase</keyword>
<dbReference type="RefSeq" id="WP_239678541.1">
    <property type="nucleotide sequence ID" value="NZ_CP070499.1"/>
</dbReference>
<dbReference type="EMBL" id="CP070499">
    <property type="protein sequence ID" value="QSB16332.1"/>
    <property type="molecule type" value="Genomic_DNA"/>
</dbReference>
<dbReference type="Proteomes" id="UP000662857">
    <property type="component" value="Chromosome"/>
</dbReference>
<organism evidence="2 3">
    <name type="scientific">Natronosporangium hydrolyticum</name>
    <dbReference type="NCBI Taxonomy" id="2811111"/>
    <lineage>
        <taxon>Bacteria</taxon>
        <taxon>Bacillati</taxon>
        <taxon>Actinomycetota</taxon>
        <taxon>Actinomycetes</taxon>
        <taxon>Micromonosporales</taxon>
        <taxon>Micromonosporaceae</taxon>
        <taxon>Natronosporangium</taxon>
    </lineage>
</organism>
<proteinExistence type="predicted"/>
<gene>
    <name evidence="2" type="ORF">JQS43_08600</name>
</gene>
<keyword evidence="2" id="KW-0560">Oxidoreductase</keyword>